<dbReference type="Pfam" id="PF12836">
    <property type="entry name" value="HHH_3"/>
    <property type="match status" value="1"/>
</dbReference>
<gene>
    <name evidence="2" type="ORF">A3D78_03150</name>
</gene>
<dbReference type="InterPro" id="IPR051675">
    <property type="entry name" value="Endo/Exo/Phosphatase_dom_1"/>
</dbReference>
<feature type="region of interest" description="Disordered" evidence="1">
    <location>
        <begin position="29"/>
        <end position="51"/>
    </location>
</feature>
<dbReference type="AlphaFoldDB" id="A0A1F5ZY36"/>
<dbReference type="STRING" id="1798383.A3D78_03150"/>
<comment type="caution">
    <text evidence="2">The sequence shown here is derived from an EMBL/GenBank/DDBJ whole genome shotgun (WGS) entry which is preliminary data.</text>
</comment>
<dbReference type="SUPFAM" id="SSF47781">
    <property type="entry name" value="RuvA domain 2-like"/>
    <property type="match status" value="1"/>
</dbReference>
<dbReference type="Proteomes" id="UP000176253">
    <property type="component" value="Unassembled WGS sequence"/>
</dbReference>
<dbReference type="EMBL" id="MFJM01000043">
    <property type="protein sequence ID" value="OGG17264.1"/>
    <property type="molecule type" value="Genomic_DNA"/>
</dbReference>
<evidence type="ECO:0000313" key="2">
    <source>
        <dbReference type="EMBL" id="OGG17264.1"/>
    </source>
</evidence>
<organism evidence="2 3">
    <name type="scientific">Candidatus Gottesmanbacteria bacterium RIFCSPHIGHO2_02_FULL_39_14</name>
    <dbReference type="NCBI Taxonomy" id="1798383"/>
    <lineage>
        <taxon>Bacteria</taxon>
        <taxon>Candidatus Gottesmaniibacteriota</taxon>
    </lineage>
</organism>
<evidence type="ECO:0008006" key="4">
    <source>
        <dbReference type="Google" id="ProtNLM"/>
    </source>
</evidence>
<dbReference type="PANTHER" id="PTHR21180">
    <property type="entry name" value="ENDONUCLEASE/EXONUCLEASE/PHOSPHATASE FAMILY DOMAIN-CONTAINING PROTEIN 1"/>
    <property type="match status" value="1"/>
</dbReference>
<evidence type="ECO:0000313" key="3">
    <source>
        <dbReference type="Proteomes" id="UP000176253"/>
    </source>
</evidence>
<name>A0A1F5ZY36_9BACT</name>
<dbReference type="InterPro" id="IPR010994">
    <property type="entry name" value="RuvA_2-like"/>
</dbReference>
<evidence type="ECO:0000256" key="1">
    <source>
        <dbReference type="SAM" id="MobiDB-lite"/>
    </source>
</evidence>
<sequence>MTEKADLDWMEKNLNRAAKLIDGGKIYIPEKTQNFPPQRDPASGGTNIKTQNQNLNLKSKNILGVTEGLININTATQTELEALPGVGPVTAGKIIDGRPYQTLEELKTKKAVGNALFEKIKDKLTV</sequence>
<dbReference type="GO" id="GO:0015627">
    <property type="term" value="C:type II protein secretion system complex"/>
    <property type="evidence" value="ECO:0007669"/>
    <property type="project" value="TreeGrafter"/>
</dbReference>
<dbReference type="PANTHER" id="PTHR21180:SF32">
    <property type="entry name" value="ENDONUCLEASE_EXONUCLEASE_PHOSPHATASE FAMILY DOMAIN-CONTAINING PROTEIN 1"/>
    <property type="match status" value="1"/>
</dbReference>
<accession>A0A1F5ZY36</accession>
<protein>
    <recommendedName>
        <fullName evidence="4">Helix-hairpin-helix DNA-binding motif class 1 domain-containing protein</fullName>
    </recommendedName>
</protein>
<dbReference type="GO" id="GO:0015628">
    <property type="term" value="P:protein secretion by the type II secretion system"/>
    <property type="evidence" value="ECO:0007669"/>
    <property type="project" value="TreeGrafter"/>
</dbReference>
<proteinExistence type="predicted"/>
<dbReference type="Gene3D" id="1.10.150.320">
    <property type="entry name" value="Photosystem II 12 kDa extrinsic protein"/>
    <property type="match status" value="1"/>
</dbReference>
<reference evidence="2 3" key="1">
    <citation type="journal article" date="2016" name="Nat. Commun.">
        <title>Thousands of microbial genomes shed light on interconnected biogeochemical processes in an aquifer system.</title>
        <authorList>
            <person name="Anantharaman K."/>
            <person name="Brown C.T."/>
            <person name="Hug L.A."/>
            <person name="Sharon I."/>
            <person name="Castelle C.J."/>
            <person name="Probst A.J."/>
            <person name="Thomas B.C."/>
            <person name="Singh A."/>
            <person name="Wilkins M.J."/>
            <person name="Karaoz U."/>
            <person name="Brodie E.L."/>
            <person name="Williams K.H."/>
            <person name="Hubbard S.S."/>
            <person name="Banfield J.F."/>
        </authorList>
    </citation>
    <scope>NUCLEOTIDE SEQUENCE [LARGE SCALE GENOMIC DNA]</scope>
</reference>